<keyword evidence="8 9" id="KW-0539">Nucleus</keyword>
<keyword evidence="6 9" id="KW-0862">Zinc</keyword>
<dbReference type="OrthoDB" id="1751331at2759"/>
<dbReference type="FunFam" id="2.40.50.140:FF:000090">
    <property type="entry name" value="Replication protein A subunit"/>
    <property type="match status" value="1"/>
</dbReference>
<accession>A0A427YBX2</accession>
<evidence type="ECO:0000259" key="13">
    <source>
        <dbReference type="Pfam" id="PF08646"/>
    </source>
</evidence>
<dbReference type="NCBIfam" id="TIGR00617">
    <property type="entry name" value="rpa1"/>
    <property type="match status" value="1"/>
</dbReference>
<name>A0A427YBX2_9TREE</name>
<dbReference type="InterPro" id="IPR007199">
    <property type="entry name" value="Rep_factor-A_N"/>
</dbReference>
<dbReference type="CDD" id="cd04475">
    <property type="entry name" value="RPA1_DBD_B"/>
    <property type="match status" value="1"/>
</dbReference>
<dbReference type="GO" id="GO:0007004">
    <property type="term" value="P:telomere maintenance via telomerase"/>
    <property type="evidence" value="ECO:0007669"/>
    <property type="project" value="UniProtKB-ARBA"/>
</dbReference>
<dbReference type="EMBL" id="RSCE01000001">
    <property type="protein sequence ID" value="RSH88566.1"/>
    <property type="molecule type" value="Genomic_DNA"/>
</dbReference>
<dbReference type="FunFam" id="2.40.50.140:FF:000064">
    <property type="entry name" value="Replication protein A subunit"/>
    <property type="match status" value="1"/>
</dbReference>
<evidence type="ECO:0000256" key="8">
    <source>
        <dbReference type="ARBA" id="ARBA00023242"/>
    </source>
</evidence>
<dbReference type="GO" id="GO:0006281">
    <property type="term" value="P:DNA repair"/>
    <property type="evidence" value="ECO:0007669"/>
    <property type="project" value="InterPro"/>
</dbReference>
<dbReference type="STRING" id="105984.A0A427YBX2"/>
<dbReference type="GO" id="GO:0006260">
    <property type="term" value="P:DNA replication"/>
    <property type="evidence" value="ECO:0007669"/>
    <property type="project" value="UniProtKB-KW"/>
</dbReference>
<evidence type="ECO:0000256" key="2">
    <source>
        <dbReference type="ARBA" id="ARBA00005690"/>
    </source>
</evidence>
<dbReference type="CDD" id="cd04477">
    <property type="entry name" value="RPA1N"/>
    <property type="match status" value="1"/>
</dbReference>
<reference evidence="15 16" key="1">
    <citation type="submission" date="2018-11" db="EMBL/GenBank/DDBJ databases">
        <title>Genome sequence of Apiotrichum porosum DSM 27194.</title>
        <authorList>
            <person name="Aliyu H."/>
            <person name="Gorte O."/>
            <person name="Ochsenreither K."/>
        </authorList>
    </citation>
    <scope>NUCLEOTIDE SEQUENCE [LARGE SCALE GENOMIC DNA]</scope>
    <source>
        <strain evidence="15 16">DSM 27194</strain>
    </source>
</reference>
<dbReference type="AlphaFoldDB" id="A0A427YBX2"/>
<dbReference type="FunFam" id="2.40.50.140:FF:000041">
    <property type="entry name" value="Replication protein A subunit"/>
    <property type="match status" value="1"/>
</dbReference>
<gene>
    <name evidence="15" type="primary">RFA1</name>
    <name evidence="15" type="ORF">EHS24_001111</name>
</gene>
<dbReference type="FunFam" id="2.40.50.140:FF:000117">
    <property type="entry name" value="Replication protein A subunit"/>
    <property type="match status" value="1"/>
</dbReference>
<feature type="region of interest" description="Disordered" evidence="10">
    <location>
        <begin position="135"/>
        <end position="162"/>
    </location>
</feature>
<dbReference type="GO" id="GO:0000781">
    <property type="term" value="C:chromosome, telomeric region"/>
    <property type="evidence" value="ECO:0007669"/>
    <property type="project" value="UniProtKB-ARBA"/>
</dbReference>
<dbReference type="GO" id="GO:0003677">
    <property type="term" value="F:DNA binding"/>
    <property type="evidence" value="ECO:0007669"/>
    <property type="project" value="UniProtKB-KW"/>
</dbReference>
<evidence type="ECO:0000256" key="9">
    <source>
        <dbReference type="RuleBase" id="RU364130"/>
    </source>
</evidence>
<dbReference type="InterPro" id="IPR047192">
    <property type="entry name" value="Euk_RPA1_DBD_C"/>
</dbReference>
<sequence>MASPLTAGFCQLVHASEDSPEGVKPTLQVLNVKRINTPNSSGADRYRVILSDGSYFIQAMLATQLNDFVEDNELDKNVVIKLTSFVTNSINNRKLIIILGFEIVPWTGDKIGSPVNLDPAEAAAAAPAPAAAAAAPVANRGNASNARQQPAPNRPRAGGNRDMGPIFPIEGLSPYQNKWTIKARVTQKTDIKHWSNQRGEGKLFAVTLMDETGEIRATGFNDQVDAFYNVLEEGKVFFISRARINIAKKQFSSVNNEYEITFESGTEIEPVKYTFKSIGDLADVPKDANTDVIGVVKEVHELTSITSKATQKPFAKRDILLVDQSGQSVRLTLWGKTAETFSHADEPVIAFKGVKVSDFGGRSLSMFSSATMSVNPDIPEAHSLRGWYDAEGRNKSFTAYNNSLAGTGSATVKPSEIKTIGQAKDEQLGMSDKTDYFTTTATIMFIKSETFSYPACANKEGCNKKVIDEGGSWRCEKCDRSWPEPIHRYILSMNVMDHTGSFWITAFNEVADQIMGVTANDLMRMKEEGDPALDKYFTKAAAKTWSFQMMAKQDTFNDQVRVRYQCRRISAIDYPADSAHLIQQINAMSL</sequence>
<dbReference type="SUPFAM" id="SSF50249">
    <property type="entry name" value="Nucleic acid-binding proteins"/>
    <property type="match status" value="4"/>
</dbReference>
<dbReference type="GO" id="GO:0005662">
    <property type="term" value="C:DNA replication factor A complex"/>
    <property type="evidence" value="ECO:0007669"/>
    <property type="project" value="UniProtKB-ARBA"/>
</dbReference>
<comment type="subunit">
    <text evidence="9">Component of the heterotrimeric canonical replication protein A complex (RPA).</text>
</comment>
<proteinExistence type="inferred from homology"/>
<evidence type="ECO:0000256" key="6">
    <source>
        <dbReference type="ARBA" id="ARBA00022833"/>
    </source>
</evidence>
<feature type="domain" description="Replication factor A C-terminal" evidence="13">
    <location>
        <begin position="436"/>
        <end position="581"/>
    </location>
</feature>
<dbReference type="InterPro" id="IPR012340">
    <property type="entry name" value="NA-bd_OB-fold"/>
</dbReference>
<comment type="function">
    <text evidence="9">As part of the replication protein A (RPA/RP-A), a single-stranded DNA-binding heterotrimeric complex, may play an essential role in DNA replication, recombination and repair. Binds and stabilizes single-stranded DNA intermediates, preventing complementary DNA reannealing and recruiting different proteins involved in DNA metabolism.</text>
</comment>
<dbReference type="PANTHER" id="PTHR47165">
    <property type="entry name" value="OS03G0429900 PROTEIN"/>
    <property type="match status" value="1"/>
</dbReference>
<dbReference type="Pfam" id="PF08646">
    <property type="entry name" value="Rep_fac-A_C"/>
    <property type="match status" value="1"/>
</dbReference>
<dbReference type="InterPro" id="IPR013955">
    <property type="entry name" value="Rep_factor-A_C"/>
</dbReference>
<comment type="subcellular location">
    <subcellularLocation>
        <location evidence="1 9">Nucleus</location>
    </subcellularLocation>
</comment>
<dbReference type="CDD" id="cd04476">
    <property type="entry name" value="RPA1_DBD_C"/>
    <property type="match status" value="1"/>
</dbReference>
<feature type="domain" description="OB" evidence="11">
    <location>
        <begin position="179"/>
        <end position="260"/>
    </location>
</feature>
<comment type="similarity">
    <text evidence="2 9">Belongs to the replication factor A protein 1 family.</text>
</comment>
<evidence type="ECO:0000313" key="16">
    <source>
        <dbReference type="Proteomes" id="UP000279236"/>
    </source>
</evidence>
<feature type="compositionally biased region" description="Polar residues" evidence="10">
    <location>
        <begin position="141"/>
        <end position="151"/>
    </location>
</feature>
<evidence type="ECO:0000256" key="10">
    <source>
        <dbReference type="SAM" id="MobiDB-lite"/>
    </source>
</evidence>
<evidence type="ECO:0000256" key="4">
    <source>
        <dbReference type="ARBA" id="ARBA00022723"/>
    </source>
</evidence>
<keyword evidence="7 9" id="KW-0238">DNA-binding</keyword>
<protein>
    <recommendedName>
        <fullName evidence="9">Replication protein A subunit</fullName>
    </recommendedName>
</protein>
<keyword evidence="16" id="KW-1185">Reference proteome</keyword>
<dbReference type="Pfam" id="PF16900">
    <property type="entry name" value="REPA_OB_2"/>
    <property type="match status" value="1"/>
</dbReference>
<evidence type="ECO:0000259" key="14">
    <source>
        <dbReference type="Pfam" id="PF16900"/>
    </source>
</evidence>
<evidence type="ECO:0000313" key="15">
    <source>
        <dbReference type="EMBL" id="RSH88566.1"/>
    </source>
</evidence>
<dbReference type="Pfam" id="PF04057">
    <property type="entry name" value="Rep-A_N"/>
    <property type="match status" value="1"/>
</dbReference>
<evidence type="ECO:0000256" key="5">
    <source>
        <dbReference type="ARBA" id="ARBA00022771"/>
    </source>
</evidence>
<dbReference type="Pfam" id="PF01336">
    <property type="entry name" value="tRNA_anti-codon"/>
    <property type="match status" value="1"/>
</dbReference>
<evidence type="ECO:0000256" key="1">
    <source>
        <dbReference type="ARBA" id="ARBA00004123"/>
    </source>
</evidence>
<keyword evidence="5 9" id="KW-0863">Zinc-finger</keyword>
<dbReference type="InterPro" id="IPR004365">
    <property type="entry name" value="NA-bd_OB_tRNA"/>
</dbReference>
<dbReference type="PANTHER" id="PTHR47165:SF4">
    <property type="entry name" value="OS03G0429900 PROTEIN"/>
    <property type="match status" value="1"/>
</dbReference>
<dbReference type="GO" id="GO:0006310">
    <property type="term" value="P:DNA recombination"/>
    <property type="evidence" value="ECO:0007669"/>
    <property type="project" value="InterPro"/>
</dbReference>
<organism evidence="15 16">
    <name type="scientific">Apiotrichum porosum</name>
    <dbReference type="NCBI Taxonomy" id="105984"/>
    <lineage>
        <taxon>Eukaryota</taxon>
        <taxon>Fungi</taxon>
        <taxon>Dikarya</taxon>
        <taxon>Basidiomycota</taxon>
        <taxon>Agaricomycotina</taxon>
        <taxon>Tremellomycetes</taxon>
        <taxon>Trichosporonales</taxon>
        <taxon>Trichosporonaceae</taxon>
        <taxon>Apiotrichum</taxon>
    </lineage>
</organism>
<dbReference type="InterPro" id="IPR031657">
    <property type="entry name" value="REPA_OB_2"/>
</dbReference>
<feature type="domain" description="Replication protein A OB" evidence="14">
    <location>
        <begin position="278"/>
        <end position="375"/>
    </location>
</feature>
<dbReference type="Proteomes" id="UP000279236">
    <property type="component" value="Unassembled WGS sequence"/>
</dbReference>
<dbReference type="RefSeq" id="XP_028480774.1">
    <property type="nucleotide sequence ID" value="XM_028616917.1"/>
</dbReference>
<comment type="caution">
    <text evidence="15">The sequence shown here is derived from an EMBL/GenBank/DDBJ whole genome shotgun (WGS) entry which is preliminary data.</text>
</comment>
<dbReference type="GO" id="GO:0008270">
    <property type="term" value="F:zinc ion binding"/>
    <property type="evidence" value="ECO:0007669"/>
    <property type="project" value="UniProtKB-KW"/>
</dbReference>
<dbReference type="GeneID" id="39585654"/>
<feature type="domain" description="Replication factor-A protein 1 N-terminal" evidence="12">
    <location>
        <begin position="6"/>
        <end position="104"/>
    </location>
</feature>
<evidence type="ECO:0000259" key="11">
    <source>
        <dbReference type="Pfam" id="PF01336"/>
    </source>
</evidence>
<dbReference type="CDD" id="cd04474">
    <property type="entry name" value="RPA1_DBD_A"/>
    <property type="match status" value="1"/>
</dbReference>
<evidence type="ECO:0000259" key="12">
    <source>
        <dbReference type="Pfam" id="PF04057"/>
    </source>
</evidence>
<evidence type="ECO:0000256" key="3">
    <source>
        <dbReference type="ARBA" id="ARBA00022705"/>
    </source>
</evidence>
<dbReference type="InterPro" id="IPR004591">
    <property type="entry name" value="Rfa1"/>
</dbReference>
<keyword evidence="3 9" id="KW-0235">DNA replication</keyword>
<keyword evidence="4 9" id="KW-0479">Metal-binding</keyword>
<dbReference type="Gene3D" id="2.40.50.140">
    <property type="entry name" value="Nucleic acid-binding proteins"/>
    <property type="match status" value="4"/>
</dbReference>
<evidence type="ECO:0000256" key="7">
    <source>
        <dbReference type="ARBA" id="ARBA00023125"/>
    </source>
</evidence>